<protein>
    <submittedName>
        <fullName evidence="2">Uncharacterized protein</fullName>
    </submittedName>
</protein>
<feature type="compositionally biased region" description="Polar residues" evidence="1">
    <location>
        <begin position="745"/>
        <end position="754"/>
    </location>
</feature>
<proteinExistence type="predicted"/>
<organism evidence="2 3">
    <name type="scientific">Neonectria punicea</name>
    <dbReference type="NCBI Taxonomy" id="979145"/>
    <lineage>
        <taxon>Eukaryota</taxon>
        <taxon>Fungi</taxon>
        <taxon>Dikarya</taxon>
        <taxon>Ascomycota</taxon>
        <taxon>Pezizomycotina</taxon>
        <taxon>Sordariomycetes</taxon>
        <taxon>Hypocreomycetidae</taxon>
        <taxon>Hypocreales</taxon>
        <taxon>Nectriaceae</taxon>
        <taxon>Neonectria</taxon>
    </lineage>
</organism>
<feature type="compositionally biased region" description="Basic and acidic residues" evidence="1">
    <location>
        <begin position="100"/>
        <end position="111"/>
    </location>
</feature>
<reference evidence="2 3" key="1">
    <citation type="journal article" date="2025" name="Microbiol. Resour. Announc.">
        <title>Draft genome sequences for Neonectria magnoliae and Neonectria punicea, canker pathogens of Liriodendron tulipifera and Acer saccharum in West Virginia.</title>
        <authorList>
            <person name="Petronek H.M."/>
            <person name="Kasson M.T."/>
            <person name="Metheny A.M."/>
            <person name="Stauder C.M."/>
            <person name="Lovett B."/>
            <person name="Lynch S.C."/>
            <person name="Garnas J.R."/>
            <person name="Kasson L.R."/>
            <person name="Stajich J.E."/>
        </authorList>
    </citation>
    <scope>NUCLEOTIDE SEQUENCE [LARGE SCALE GENOMIC DNA]</scope>
    <source>
        <strain evidence="2 3">NRRL 64653</strain>
    </source>
</reference>
<feature type="region of interest" description="Disordered" evidence="1">
    <location>
        <begin position="285"/>
        <end position="351"/>
    </location>
</feature>
<feature type="compositionally biased region" description="Polar residues" evidence="1">
    <location>
        <begin position="1"/>
        <end position="30"/>
    </location>
</feature>
<accession>A0ABR1H2J3</accession>
<feature type="compositionally biased region" description="Polar residues" evidence="1">
    <location>
        <begin position="696"/>
        <end position="714"/>
    </location>
</feature>
<feature type="region of interest" description="Disordered" evidence="1">
    <location>
        <begin position="149"/>
        <end position="244"/>
    </location>
</feature>
<feature type="compositionally biased region" description="Basic and acidic residues" evidence="1">
    <location>
        <begin position="43"/>
        <end position="88"/>
    </location>
</feature>
<gene>
    <name evidence="2" type="ORF">QQX98_005964</name>
</gene>
<feature type="region of interest" description="Disordered" evidence="1">
    <location>
        <begin position="696"/>
        <end position="756"/>
    </location>
</feature>
<feature type="compositionally biased region" description="Basic and acidic residues" evidence="1">
    <location>
        <begin position="835"/>
        <end position="852"/>
    </location>
</feature>
<evidence type="ECO:0000256" key="1">
    <source>
        <dbReference type="SAM" id="MobiDB-lite"/>
    </source>
</evidence>
<feature type="region of interest" description="Disordered" evidence="1">
    <location>
        <begin position="830"/>
        <end position="852"/>
    </location>
</feature>
<feature type="compositionally biased region" description="Low complexity" evidence="1">
    <location>
        <begin position="114"/>
        <end position="125"/>
    </location>
</feature>
<sequence>MPINSLQPQHNEGETSAKTLRQPRNTQRTVSAPGWVKTMLPSHRPERGGTARERGFWEQLDPRNLGDARQPRRDAPGSHRKERSETIDSSRLVEWNVAKDVSETEPRRDASQVRPRAASAAIPPSHTSAVGRKWSWAPRDDAEDWQMITTSGEQPVREDRKRGALGGASRTAVPRSNTSLSAKQRIPYARLSLEAKREARKQRRSLKESGDYLGVQGFNPQTGLPDVITPSDSEQSAVSQETEHSPNFLALFSKNSGSKTAKSRVEREIRKLFLKKEAEKIRRREQAKAALQTGNGSFRWRRQSKQWSSAQEPNLSPIAQSHRSGSPPSRRQSFPEDADTRQGGLIDLNPHKSERNWKNAMAPAAFHSELYKQASRSSGTVVQTPHRQSRADVSPSGLELFENGISFDNLDQTNSGNGNDFLILSPKLPSNQAIGAEGSKGRSPSARHLESAVLPTVKVTTPGNTRIALENNQTKNTRSFLGIQARNGQEPGEIKDTPRVRSALSSASLPSLSALLKSSQIDQNFSLDKLRARFDNDLSESPHTDPSRVSNPIFPARKPVTSGRETPSPSAKPIVKRETQRASSNIPTPEVQHLLSENEEMKDRDRIYSLRWNQPEEGLRLDLDDIPLTEEEIQDDLKRVRRKLASVDQPTLTTVKNLSQSEEGETWAQGTIRDITSKCDEFLDKSACTPITTTTGYDLQTSASSRSPGQMTSTGHRRRRQLSRVVYNLPDGDSTTDSTWSSRTNPTPNTSLNSEPLVETPATDIMSVRHLVPTKQRTESLASKGLVAPKTGAHPQCSTSHTSMFMARQGSAAKNVEERNFTEDAEMRATGLASHRREFPNSKSGKTKERRGLWSDTRTGTTDLAVHIPGSYPDHLAADDDIGGRSNSQRHESTGGNRTGGLWGATKEVSFAAKEVVGKECSARDDMVGLRLRSVGGAGINCDVDMDFVGDEADSDGGDVG</sequence>
<name>A0ABR1H2J3_9HYPO</name>
<keyword evidence="3" id="KW-1185">Reference proteome</keyword>
<comment type="caution">
    <text evidence="2">The sequence shown here is derived from an EMBL/GenBank/DDBJ whole genome shotgun (WGS) entry which is preliminary data.</text>
</comment>
<feature type="compositionally biased region" description="Basic and acidic residues" evidence="1">
    <location>
        <begin position="537"/>
        <end position="546"/>
    </location>
</feature>
<dbReference type="EMBL" id="JAZAVJ010000085">
    <property type="protein sequence ID" value="KAK7415320.1"/>
    <property type="molecule type" value="Genomic_DNA"/>
</dbReference>
<feature type="compositionally biased region" description="Low complexity" evidence="1">
    <location>
        <begin position="731"/>
        <end position="744"/>
    </location>
</feature>
<dbReference type="Proteomes" id="UP001498476">
    <property type="component" value="Unassembled WGS sequence"/>
</dbReference>
<evidence type="ECO:0000313" key="2">
    <source>
        <dbReference type="EMBL" id="KAK7415320.1"/>
    </source>
</evidence>
<feature type="region of interest" description="Disordered" evidence="1">
    <location>
        <begin position="1"/>
        <end position="132"/>
    </location>
</feature>
<evidence type="ECO:0000313" key="3">
    <source>
        <dbReference type="Proteomes" id="UP001498476"/>
    </source>
</evidence>
<feature type="compositionally biased region" description="Polar residues" evidence="1">
    <location>
        <begin position="230"/>
        <end position="240"/>
    </location>
</feature>
<feature type="region of interest" description="Disordered" evidence="1">
    <location>
        <begin position="864"/>
        <end position="901"/>
    </location>
</feature>
<feature type="compositionally biased region" description="Polar residues" evidence="1">
    <location>
        <begin position="305"/>
        <end position="332"/>
    </location>
</feature>
<feature type="region of interest" description="Disordered" evidence="1">
    <location>
        <begin position="537"/>
        <end position="587"/>
    </location>
</feature>